<comment type="subunit">
    <text evidence="5 6">The basal body constitutes a major portion of the flagellar organelle and consists of four rings (L,P,S, and M) mounted on a central rod. The rod consists of about 26 subunits of FlgG in the distal portion, and FlgB, FlgC and FlgF are thought to build up the proximal portion of the rod with about 6 subunits each.</text>
</comment>
<dbReference type="InterPro" id="IPR001444">
    <property type="entry name" value="Flag_bb_rod_N"/>
</dbReference>
<keyword evidence="9" id="KW-0969">Cilium</keyword>
<dbReference type="GO" id="GO:0071978">
    <property type="term" value="P:bacterial-type flagellum-dependent swarming motility"/>
    <property type="evidence" value="ECO:0007669"/>
    <property type="project" value="TreeGrafter"/>
</dbReference>
<keyword evidence="10" id="KW-1185">Reference proteome</keyword>
<comment type="similarity">
    <text evidence="2">Belongs to the flagella basal body rod proteins family.</text>
</comment>
<dbReference type="PANTHER" id="PTHR30435">
    <property type="entry name" value="FLAGELLAR PROTEIN"/>
    <property type="match status" value="1"/>
</dbReference>
<dbReference type="RefSeq" id="WP_186879090.1">
    <property type="nucleotide sequence ID" value="NZ_JACOPN010000008.1"/>
</dbReference>
<dbReference type="InterPro" id="IPR006299">
    <property type="entry name" value="FlgC"/>
</dbReference>
<evidence type="ECO:0000313" key="9">
    <source>
        <dbReference type="EMBL" id="MBC5717955.1"/>
    </source>
</evidence>
<dbReference type="InterPro" id="IPR010930">
    <property type="entry name" value="Flg_bb/hook_C_dom"/>
</dbReference>
<protein>
    <recommendedName>
        <fullName evidence="3 6">Flagellar basal-body rod protein FlgC</fullName>
    </recommendedName>
</protein>
<evidence type="ECO:0000256" key="1">
    <source>
        <dbReference type="ARBA" id="ARBA00004117"/>
    </source>
</evidence>
<keyword evidence="9" id="KW-0282">Flagellum</keyword>
<accession>A0A8J6IYS6</accession>
<evidence type="ECO:0000256" key="6">
    <source>
        <dbReference type="RuleBase" id="RU362062"/>
    </source>
</evidence>
<comment type="subcellular location">
    <subcellularLocation>
        <location evidence="1 6">Bacterial flagellum basal body</location>
    </subcellularLocation>
</comment>
<evidence type="ECO:0000259" key="7">
    <source>
        <dbReference type="Pfam" id="PF00460"/>
    </source>
</evidence>
<sequence>MAFLSSINVIGSGLTAQQLRLDVVSENITNSTTTRTENDGGAYRRKMVVFEAQSGREDFRSAMAKAAGKAVANRDNGANAGGVRVTQIMDDPSPLKLVYDPTHPDANEEGYVEMPNVDTVKEITDAMAATQAYSANVTAFNTLKSVIAKGLEIGG</sequence>
<gene>
    <name evidence="9" type="primary">flgC</name>
    <name evidence="9" type="ORF">H8S55_11620</name>
</gene>
<dbReference type="Pfam" id="PF06429">
    <property type="entry name" value="Flg_bbr_C"/>
    <property type="match status" value="1"/>
</dbReference>
<dbReference type="AlphaFoldDB" id="A0A8J6IYS6"/>
<name>A0A8J6IYS6_9FIRM</name>
<comment type="caution">
    <text evidence="9">The sequence shown here is derived from an EMBL/GenBank/DDBJ whole genome shotgun (WGS) entry which is preliminary data.</text>
</comment>
<feature type="domain" description="Flagellar basal-body/hook protein C-terminal" evidence="8">
    <location>
        <begin position="109"/>
        <end position="150"/>
    </location>
</feature>
<dbReference type="GO" id="GO:0030694">
    <property type="term" value="C:bacterial-type flagellum basal body, rod"/>
    <property type="evidence" value="ECO:0007669"/>
    <property type="project" value="UniProtKB-UniRule"/>
</dbReference>
<proteinExistence type="inferred from homology"/>
<feature type="domain" description="Flagellar basal body rod protein N-terminal" evidence="7">
    <location>
        <begin position="7"/>
        <end position="34"/>
    </location>
</feature>
<evidence type="ECO:0000256" key="5">
    <source>
        <dbReference type="ARBA" id="ARBA00025933"/>
    </source>
</evidence>
<dbReference type="Pfam" id="PF00460">
    <property type="entry name" value="Flg_bb_rod"/>
    <property type="match status" value="1"/>
</dbReference>
<dbReference type="NCBIfam" id="TIGR01395">
    <property type="entry name" value="FlgC"/>
    <property type="match status" value="1"/>
</dbReference>
<evidence type="ECO:0000259" key="8">
    <source>
        <dbReference type="Pfam" id="PF06429"/>
    </source>
</evidence>
<reference evidence="9" key="1">
    <citation type="submission" date="2020-08" db="EMBL/GenBank/DDBJ databases">
        <title>Genome public.</title>
        <authorList>
            <person name="Liu C."/>
            <person name="Sun Q."/>
        </authorList>
    </citation>
    <scope>NUCLEOTIDE SEQUENCE</scope>
    <source>
        <strain evidence="9">BX5</strain>
    </source>
</reference>
<evidence type="ECO:0000256" key="4">
    <source>
        <dbReference type="ARBA" id="ARBA00023143"/>
    </source>
</evidence>
<evidence type="ECO:0000313" key="10">
    <source>
        <dbReference type="Proteomes" id="UP000602260"/>
    </source>
</evidence>
<keyword evidence="9" id="KW-0966">Cell projection</keyword>
<organism evidence="9 10">
    <name type="scientific">Flintibacter faecis</name>
    <dbReference type="NCBI Taxonomy" id="2763047"/>
    <lineage>
        <taxon>Bacteria</taxon>
        <taxon>Bacillati</taxon>
        <taxon>Bacillota</taxon>
        <taxon>Clostridia</taxon>
        <taxon>Eubacteriales</taxon>
        <taxon>Flintibacter</taxon>
    </lineage>
</organism>
<evidence type="ECO:0000256" key="3">
    <source>
        <dbReference type="ARBA" id="ARBA00017941"/>
    </source>
</evidence>
<dbReference type="EMBL" id="JACOPN010000008">
    <property type="protein sequence ID" value="MBC5717955.1"/>
    <property type="molecule type" value="Genomic_DNA"/>
</dbReference>
<dbReference type="PANTHER" id="PTHR30435:SF2">
    <property type="entry name" value="FLAGELLAR BASAL-BODY ROD PROTEIN FLGC"/>
    <property type="match status" value="1"/>
</dbReference>
<evidence type="ECO:0000256" key="2">
    <source>
        <dbReference type="ARBA" id="ARBA00009677"/>
    </source>
</evidence>
<dbReference type="Proteomes" id="UP000602260">
    <property type="component" value="Unassembled WGS sequence"/>
</dbReference>
<keyword evidence="4 6" id="KW-0975">Bacterial flagellum</keyword>